<comment type="similarity">
    <text evidence="3 10">Belongs to the PTPA-type PPIase family.</text>
</comment>
<evidence type="ECO:0000256" key="10">
    <source>
        <dbReference type="RuleBase" id="RU361210"/>
    </source>
</evidence>
<accession>A0A6S7G2R8</accession>
<evidence type="ECO:0000256" key="7">
    <source>
        <dbReference type="ARBA" id="ARBA00023235"/>
    </source>
</evidence>
<dbReference type="InterPro" id="IPR043170">
    <property type="entry name" value="PTPA_C_lid"/>
</dbReference>
<evidence type="ECO:0000256" key="9">
    <source>
        <dbReference type="ARBA" id="ARBA00044820"/>
    </source>
</evidence>
<dbReference type="SUPFAM" id="SSF140984">
    <property type="entry name" value="PTPA-like"/>
    <property type="match status" value="1"/>
</dbReference>
<dbReference type="PANTHER" id="PTHR10012">
    <property type="entry name" value="SERINE/THREONINE-PROTEIN PHOSPHATASE 2A REGULATORY SUBUNIT B"/>
    <property type="match status" value="1"/>
</dbReference>
<dbReference type="EMBL" id="CACRXK020000513">
    <property type="protein sequence ID" value="CAB3982536.1"/>
    <property type="molecule type" value="Genomic_DNA"/>
</dbReference>
<keyword evidence="5 10" id="KW-0963">Cytoplasm</keyword>
<comment type="caution">
    <text evidence="11">The sequence shown here is derived from an EMBL/GenBank/DDBJ whole genome shotgun (WGS) entry which is preliminary data.</text>
</comment>
<dbReference type="PIRSF" id="PIRSF016325">
    <property type="entry name" value="Phstyr_phstse_ac"/>
    <property type="match status" value="1"/>
</dbReference>
<sequence length="306" mass="35286">MENICFIEPKREILSPMDMPKWMKSQAYHEFVGFIMALNNAVKGKPMQCDYVRSENCEKVIDLLELLDKWIDENPAVDQPVRFGNTAYRDWFTKLETGSEVILKDLLPSDRPDAIIELQAYFKDGFGNKTRIDYGSGHEASFAAFLCCLFKLKVLHETDYIATVFTIFKRYLDLMRRLQSVYRMEPAGSHGVWGLDDFNFLPFFWGSAQLTDDNYMLRPSSIPDAKVCNANKKEYLFFDCINNIHQVKTGPFFEHSNTLWGISSVPTWTKVNSGLLKMYKAEVLSKFPVMQHFVFGSILSIEPVPT</sequence>
<dbReference type="PANTHER" id="PTHR10012:SF0">
    <property type="entry name" value="SERINE_THREONINE-PROTEIN PHOSPHATASE 2A ACTIVATOR"/>
    <property type="match status" value="1"/>
</dbReference>
<protein>
    <recommendedName>
        <fullName evidence="8 10">Serine/threonine-protein phosphatase 2A activator</fullName>
        <ecNumber evidence="4 10">5.2.1.8</ecNumber>
    </recommendedName>
    <alternativeName>
        <fullName evidence="9 10">Phosphotyrosyl phosphatase activator</fullName>
    </alternativeName>
</protein>
<comment type="catalytic activity">
    <reaction evidence="1 10">
        <text>[protein]-peptidylproline (omega=180) = [protein]-peptidylproline (omega=0)</text>
        <dbReference type="Rhea" id="RHEA:16237"/>
        <dbReference type="Rhea" id="RHEA-COMP:10747"/>
        <dbReference type="Rhea" id="RHEA-COMP:10748"/>
        <dbReference type="ChEBI" id="CHEBI:83833"/>
        <dbReference type="ChEBI" id="CHEBI:83834"/>
        <dbReference type="EC" id="5.2.1.8"/>
    </reaction>
</comment>
<keyword evidence="12" id="KW-1185">Reference proteome</keyword>
<dbReference type="Gene3D" id="1.20.120.1150">
    <property type="match status" value="1"/>
</dbReference>
<dbReference type="InterPro" id="IPR037218">
    <property type="entry name" value="PTPA_sf"/>
</dbReference>
<evidence type="ECO:0000256" key="3">
    <source>
        <dbReference type="ARBA" id="ARBA00011019"/>
    </source>
</evidence>
<evidence type="ECO:0000256" key="8">
    <source>
        <dbReference type="ARBA" id="ARBA00044786"/>
    </source>
</evidence>
<proteinExistence type="inferred from homology"/>
<dbReference type="OrthoDB" id="16120at2759"/>
<evidence type="ECO:0000256" key="2">
    <source>
        <dbReference type="ARBA" id="ARBA00004496"/>
    </source>
</evidence>
<gene>
    <name evidence="11" type="ORF">PACLA_8A081530</name>
</gene>
<dbReference type="EC" id="5.2.1.8" evidence="4 10"/>
<dbReference type="GO" id="GO:0008160">
    <property type="term" value="F:protein tyrosine phosphatase activator activity"/>
    <property type="evidence" value="ECO:0007669"/>
    <property type="project" value="TreeGrafter"/>
</dbReference>
<dbReference type="FunFam" id="1.20.120.1150:FF:000002">
    <property type="entry name" value="Serine/threonine-protein phosphatase 2A activator"/>
    <property type="match status" value="1"/>
</dbReference>
<evidence type="ECO:0000313" key="12">
    <source>
        <dbReference type="Proteomes" id="UP001152795"/>
    </source>
</evidence>
<dbReference type="AlphaFoldDB" id="A0A6S7G2R8"/>
<dbReference type="Pfam" id="PF03095">
    <property type="entry name" value="PTPA"/>
    <property type="match status" value="1"/>
</dbReference>
<organism evidence="11 12">
    <name type="scientific">Paramuricea clavata</name>
    <name type="common">Red gorgonian</name>
    <name type="synonym">Violescent sea-whip</name>
    <dbReference type="NCBI Taxonomy" id="317549"/>
    <lineage>
        <taxon>Eukaryota</taxon>
        <taxon>Metazoa</taxon>
        <taxon>Cnidaria</taxon>
        <taxon>Anthozoa</taxon>
        <taxon>Octocorallia</taxon>
        <taxon>Malacalcyonacea</taxon>
        <taxon>Plexauridae</taxon>
        <taxon>Paramuricea</taxon>
    </lineage>
</organism>
<comment type="subcellular location">
    <subcellularLocation>
        <location evidence="2 10">Cytoplasm</location>
    </subcellularLocation>
</comment>
<dbReference type="GO" id="GO:0005737">
    <property type="term" value="C:cytoplasm"/>
    <property type="evidence" value="ECO:0007669"/>
    <property type="project" value="UniProtKB-SubCell"/>
</dbReference>
<evidence type="ECO:0000256" key="4">
    <source>
        <dbReference type="ARBA" id="ARBA00013194"/>
    </source>
</evidence>
<dbReference type="GO" id="GO:0003755">
    <property type="term" value="F:peptidyl-prolyl cis-trans isomerase activity"/>
    <property type="evidence" value="ECO:0007669"/>
    <property type="project" value="UniProtKB-KW"/>
</dbReference>
<comment type="function">
    <text evidence="10">PPIases accelerate the folding of proteins. It catalyzes the cis-trans isomerization of proline imidic peptide bonds in oligopeptides.</text>
</comment>
<dbReference type="Proteomes" id="UP001152795">
    <property type="component" value="Unassembled WGS sequence"/>
</dbReference>
<keyword evidence="6 10" id="KW-0697">Rotamase</keyword>
<evidence type="ECO:0000313" key="11">
    <source>
        <dbReference type="EMBL" id="CAB3982536.1"/>
    </source>
</evidence>
<dbReference type="GO" id="GO:0000159">
    <property type="term" value="C:protein phosphatase type 2A complex"/>
    <property type="evidence" value="ECO:0007669"/>
    <property type="project" value="TreeGrafter"/>
</dbReference>
<evidence type="ECO:0000256" key="5">
    <source>
        <dbReference type="ARBA" id="ARBA00022490"/>
    </source>
</evidence>
<name>A0A6S7G2R8_PARCT</name>
<reference evidence="11" key="1">
    <citation type="submission" date="2020-04" db="EMBL/GenBank/DDBJ databases">
        <authorList>
            <person name="Alioto T."/>
            <person name="Alioto T."/>
            <person name="Gomez Garrido J."/>
        </authorList>
    </citation>
    <scope>NUCLEOTIDE SEQUENCE</scope>
    <source>
        <strain evidence="11">A484AB</strain>
    </source>
</reference>
<evidence type="ECO:0000256" key="6">
    <source>
        <dbReference type="ARBA" id="ARBA00023110"/>
    </source>
</evidence>
<keyword evidence="7 10" id="KW-0413">Isomerase</keyword>
<dbReference type="GO" id="GO:0005634">
    <property type="term" value="C:nucleus"/>
    <property type="evidence" value="ECO:0007669"/>
    <property type="project" value="TreeGrafter"/>
</dbReference>
<dbReference type="GO" id="GO:0007052">
    <property type="term" value="P:mitotic spindle organization"/>
    <property type="evidence" value="ECO:0007669"/>
    <property type="project" value="TreeGrafter"/>
</dbReference>
<dbReference type="CDD" id="cd04087">
    <property type="entry name" value="PTPA"/>
    <property type="match status" value="1"/>
</dbReference>
<evidence type="ECO:0000256" key="1">
    <source>
        <dbReference type="ARBA" id="ARBA00000971"/>
    </source>
</evidence>
<dbReference type="InterPro" id="IPR004327">
    <property type="entry name" value="Phstyr_phstse_ac"/>
</dbReference>